<dbReference type="AlphaFoldDB" id="A0A7X3FQT0"/>
<organism evidence="1 2">
    <name type="scientific">Devosia marina</name>
    <dbReference type="NCBI Taxonomy" id="2683198"/>
    <lineage>
        <taxon>Bacteria</taxon>
        <taxon>Pseudomonadati</taxon>
        <taxon>Pseudomonadota</taxon>
        <taxon>Alphaproteobacteria</taxon>
        <taxon>Hyphomicrobiales</taxon>
        <taxon>Devosiaceae</taxon>
        <taxon>Devosia</taxon>
    </lineage>
</organism>
<comment type="caution">
    <text evidence="1">The sequence shown here is derived from an EMBL/GenBank/DDBJ whole genome shotgun (WGS) entry which is preliminary data.</text>
</comment>
<sequence length="117" mass="12687">MNNAVKIVVAVASAVIGIASMIQIASGLFGGVQLPQCESEDAARLVSQIIDENFDVQLDQLDEVEEISFDKAAQQRQCSALIDTGAEGVFQIAYSLSWQDRDLRMVAAELKIVDQKS</sequence>
<dbReference type="Proteomes" id="UP000438106">
    <property type="component" value="Unassembled WGS sequence"/>
</dbReference>
<evidence type="ECO:0000313" key="2">
    <source>
        <dbReference type="Proteomes" id="UP000438106"/>
    </source>
</evidence>
<evidence type="ECO:0000313" key="1">
    <source>
        <dbReference type="EMBL" id="MVS98926.1"/>
    </source>
</evidence>
<protein>
    <submittedName>
        <fullName evidence="1">Uncharacterized protein</fullName>
    </submittedName>
</protein>
<accession>A0A7X3FQT0</accession>
<dbReference type="RefSeq" id="WP_157289879.1">
    <property type="nucleotide sequence ID" value="NZ_WQRF01000002.1"/>
</dbReference>
<proteinExistence type="predicted"/>
<gene>
    <name evidence="1" type="ORF">GO014_07830</name>
</gene>
<dbReference type="EMBL" id="WQRF01000002">
    <property type="protein sequence ID" value="MVS98926.1"/>
    <property type="molecule type" value="Genomic_DNA"/>
</dbReference>
<name>A0A7X3FQT0_9HYPH</name>
<keyword evidence="2" id="KW-1185">Reference proteome</keyword>
<reference evidence="1 2" key="1">
    <citation type="submission" date="2019-12" db="EMBL/GenBank/DDBJ databases">
        <title>Devosia maris sp. nov., isolated from the deep seawater.</title>
        <authorList>
            <person name="Liu Y."/>
        </authorList>
    </citation>
    <scope>NUCLEOTIDE SEQUENCE [LARGE SCALE GENOMIC DNA]</scope>
    <source>
        <strain evidence="1 2">L53-10-65</strain>
    </source>
</reference>